<evidence type="ECO:0000313" key="11">
    <source>
        <dbReference type="EMBL" id="PKR80346.1"/>
    </source>
</evidence>
<organism evidence="11 12">
    <name type="scientific">Brumimicrobium salinarum</name>
    <dbReference type="NCBI Taxonomy" id="2058658"/>
    <lineage>
        <taxon>Bacteria</taxon>
        <taxon>Pseudomonadati</taxon>
        <taxon>Bacteroidota</taxon>
        <taxon>Flavobacteriia</taxon>
        <taxon>Flavobacteriales</taxon>
        <taxon>Crocinitomicaceae</taxon>
        <taxon>Brumimicrobium</taxon>
    </lineage>
</organism>
<feature type="compositionally biased region" description="Low complexity" evidence="8">
    <location>
        <begin position="254"/>
        <end position="271"/>
    </location>
</feature>
<keyword evidence="5" id="KW-0378">Hydrolase</keyword>
<keyword evidence="7 9" id="KW-0472">Membrane</keyword>
<keyword evidence="4 9" id="KW-0812">Transmembrane</keyword>
<feature type="transmembrane region" description="Helical" evidence="9">
    <location>
        <begin position="169"/>
        <end position="188"/>
    </location>
</feature>
<evidence type="ECO:0000256" key="3">
    <source>
        <dbReference type="ARBA" id="ARBA00022670"/>
    </source>
</evidence>
<dbReference type="RefSeq" id="WP_101335058.1">
    <property type="nucleotide sequence ID" value="NZ_PJNI01000011.1"/>
</dbReference>
<evidence type="ECO:0000259" key="10">
    <source>
        <dbReference type="Pfam" id="PF01694"/>
    </source>
</evidence>
<feature type="transmembrane region" description="Helical" evidence="9">
    <location>
        <begin position="92"/>
        <end position="111"/>
    </location>
</feature>
<dbReference type="SUPFAM" id="SSF144091">
    <property type="entry name" value="Rhomboid-like"/>
    <property type="match status" value="1"/>
</dbReference>
<keyword evidence="12" id="KW-1185">Reference proteome</keyword>
<feature type="domain" description="Peptidase S54 rhomboid" evidence="10">
    <location>
        <begin position="55"/>
        <end position="190"/>
    </location>
</feature>
<protein>
    <submittedName>
        <fullName evidence="11">Rhomboid family intramembrane serine protease</fullName>
    </submittedName>
</protein>
<feature type="transmembrane region" description="Helical" evidence="9">
    <location>
        <begin position="141"/>
        <end position="163"/>
    </location>
</feature>
<evidence type="ECO:0000256" key="2">
    <source>
        <dbReference type="ARBA" id="ARBA00009045"/>
    </source>
</evidence>
<dbReference type="GO" id="GO:0006508">
    <property type="term" value="P:proteolysis"/>
    <property type="evidence" value="ECO:0007669"/>
    <property type="project" value="UniProtKB-KW"/>
</dbReference>
<comment type="subcellular location">
    <subcellularLocation>
        <location evidence="1">Membrane</location>
        <topology evidence="1">Multi-pass membrane protein</topology>
    </subcellularLocation>
</comment>
<dbReference type="GO" id="GO:0004252">
    <property type="term" value="F:serine-type endopeptidase activity"/>
    <property type="evidence" value="ECO:0007669"/>
    <property type="project" value="InterPro"/>
</dbReference>
<evidence type="ECO:0000313" key="12">
    <source>
        <dbReference type="Proteomes" id="UP000236654"/>
    </source>
</evidence>
<dbReference type="OrthoDB" id="465874at2"/>
<gene>
    <name evidence="11" type="ORF">CW751_10870</name>
</gene>
<dbReference type="InterPro" id="IPR022764">
    <property type="entry name" value="Peptidase_S54_rhomboid_dom"/>
</dbReference>
<dbReference type="Proteomes" id="UP000236654">
    <property type="component" value="Unassembled WGS sequence"/>
</dbReference>
<comment type="caution">
    <text evidence="11">The sequence shown here is derived from an EMBL/GenBank/DDBJ whole genome shotgun (WGS) entry which is preliminary data.</text>
</comment>
<proteinExistence type="inferred from homology"/>
<evidence type="ECO:0000256" key="1">
    <source>
        <dbReference type="ARBA" id="ARBA00004141"/>
    </source>
</evidence>
<dbReference type="AlphaFoldDB" id="A0A2I0R196"/>
<dbReference type="PANTHER" id="PTHR43066">
    <property type="entry name" value="RHOMBOID-RELATED PROTEIN"/>
    <property type="match status" value="1"/>
</dbReference>
<evidence type="ECO:0000256" key="6">
    <source>
        <dbReference type="ARBA" id="ARBA00022989"/>
    </source>
</evidence>
<evidence type="ECO:0000256" key="9">
    <source>
        <dbReference type="SAM" id="Phobius"/>
    </source>
</evidence>
<dbReference type="Gene3D" id="1.20.1540.10">
    <property type="entry name" value="Rhomboid-like"/>
    <property type="match status" value="1"/>
</dbReference>
<dbReference type="EMBL" id="PJNI01000011">
    <property type="protein sequence ID" value="PKR80346.1"/>
    <property type="molecule type" value="Genomic_DNA"/>
</dbReference>
<feature type="region of interest" description="Disordered" evidence="8">
    <location>
        <begin position="245"/>
        <end position="285"/>
    </location>
</feature>
<feature type="transmembrane region" description="Helical" evidence="9">
    <location>
        <begin position="67"/>
        <end position="87"/>
    </location>
</feature>
<dbReference type="Pfam" id="PF01694">
    <property type="entry name" value="Rhomboid"/>
    <property type="match status" value="1"/>
</dbReference>
<dbReference type="PANTHER" id="PTHR43066:SF1">
    <property type="entry name" value="RHOMBOID PROTEIN 2"/>
    <property type="match status" value="1"/>
</dbReference>
<feature type="transmembrane region" description="Helical" evidence="9">
    <location>
        <begin position="12"/>
        <end position="31"/>
    </location>
</feature>
<dbReference type="InterPro" id="IPR035952">
    <property type="entry name" value="Rhomboid-like_sf"/>
</dbReference>
<reference evidence="11 12" key="1">
    <citation type="submission" date="2017-12" db="EMBL/GenBank/DDBJ databases">
        <title>The draft genome sequence of Brumimicrobium saltpan LHR20.</title>
        <authorList>
            <person name="Do Z.-J."/>
            <person name="Luo H.-R."/>
        </authorList>
    </citation>
    <scope>NUCLEOTIDE SEQUENCE [LARGE SCALE GENOMIC DNA]</scope>
    <source>
        <strain evidence="11 12">LHR20</strain>
    </source>
</reference>
<evidence type="ECO:0000256" key="8">
    <source>
        <dbReference type="SAM" id="MobiDB-lite"/>
    </source>
</evidence>
<feature type="transmembrane region" description="Helical" evidence="9">
    <location>
        <begin position="117"/>
        <end position="134"/>
    </location>
</feature>
<dbReference type="GO" id="GO:0016020">
    <property type="term" value="C:membrane"/>
    <property type="evidence" value="ECO:0007669"/>
    <property type="project" value="UniProtKB-SubCell"/>
</dbReference>
<sequence length="285" mass="33253">MKLMQAEKNRTLEAIIYPLLVLIIMWTVFLMDRYFQLDLYRFGVKPQTLEGVKGIFFMPFIHGQRDFSHIINNSVPTLVLLSTLIYFYREIAFYVVLFVWLGTGFLVWYIAINTQSYHIGMSGVIYGLFGFLFISGFFKKYLPLQAISLFVAFVYGSMIWGVFPMEAGISWEGHLSGFLVGTLMAIIFRKKGPVPPKYAYEIEKEMGIEPPDLEGEWRERRRIWEEQQLQKQNIIQQRIEALEKQKSLDESKENNNNPSTNNDRNSSSTQNFGVTYHYVPKKKDS</sequence>
<comment type="similarity">
    <text evidence="2">Belongs to the peptidase S54 family.</text>
</comment>
<evidence type="ECO:0000256" key="5">
    <source>
        <dbReference type="ARBA" id="ARBA00022801"/>
    </source>
</evidence>
<keyword evidence="3 11" id="KW-0645">Protease</keyword>
<evidence type="ECO:0000256" key="4">
    <source>
        <dbReference type="ARBA" id="ARBA00022692"/>
    </source>
</evidence>
<evidence type="ECO:0000256" key="7">
    <source>
        <dbReference type="ARBA" id="ARBA00023136"/>
    </source>
</evidence>
<keyword evidence="6 9" id="KW-1133">Transmembrane helix</keyword>
<accession>A0A2I0R196</accession>
<name>A0A2I0R196_9FLAO</name>